<dbReference type="PANTHER" id="PTHR13696:SF99">
    <property type="entry name" value="COBYRINIC ACID AC-DIAMIDE SYNTHASE"/>
    <property type="match status" value="1"/>
</dbReference>
<dbReference type="Proteomes" id="UP000505210">
    <property type="component" value="Chromosome"/>
</dbReference>
<protein>
    <submittedName>
        <fullName evidence="2">AAA family ATPase</fullName>
    </submittedName>
</protein>
<feature type="domain" description="AAA" evidence="1">
    <location>
        <begin position="200"/>
        <end position="372"/>
    </location>
</feature>
<evidence type="ECO:0000313" key="2">
    <source>
        <dbReference type="EMBL" id="QKD81645.1"/>
    </source>
</evidence>
<sequence length="480" mass="53462">MAVSDEFHQRWCALLDRVDGCNSEKALETQVILPMLELLGYRPQDILQQVPFGKKRVDFLLRAQQSAPHCHYLIIEAKSPKQAIAHNSWQLRDYLLASGSILGLLTNGKQFRLLYNDGEAVHSLWTYSRDYLYQSYRVLGSLLWKRNCDRVMAAFGSSHRKIHEQLVRAIAQLSQDSHVLSVLPIQPDLSPHTPPRNAMIITVFNNKGGVGKTTLTINLAAALAQLGKRVLLIDIDAQANLTTGLGIDPLEDVEKVGRKDITHLLTEPRLMLDDVIVKKRWGNVVLDVVPSHIRLSNMENQLIQIVDSDRILSKKLKSQDYDFVLIDPPPSFGKVNRISLMASGGVLVPTQLSPYPIRALEFVLGQIEEVGQFRETPLPIVGIAVSMHDRASRAFNLSMVEELYGRLNKLPGGNQVQLFSEATWVPRLNIVSKSQSEGCPLFAVDSLDGLTAQDRTAAENALASFESLAQELLQKVETAA</sequence>
<dbReference type="Gene3D" id="3.40.50.300">
    <property type="entry name" value="P-loop containing nucleotide triphosphate hydrolases"/>
    <property type="match status" value="1"/>
</dbReference>
<evidence type="ECO:0000313" key="3">
    <source>
        <dbReference type="Proteomes" id="UP000505210"/>
    </source>
</evidence>
<dbReference type="PANTHER" id="PTHR13696">
    <property type="entry name" value="P-LOOP CONTAINING NUCLEOSIDE TRIPHOSPHATE HYDROLASE"/>
    <property type="match status" value="1"/>
</dbReference>
<dbReference type="Pfam" id="PF13614">
    <property type="entry name" value="AAA_31"/>
    <property type="match status" value="1"/>
</dbReference>
<name>A0A6M8BGA9_9CYAN</name>
<dbReference type="EMBL" id="CP053661">
    <property type="protein sequence ID" value="QKD81645.1"/>
    <property type="molecule type" value="Genomic_DNA"/>
</dbReference>
<proteinExistence type="predicted"/>
<evidence type="ECO:0000259" key="1">
    <source>
        <dbReference type="Pfam" id="PF13614"/>
    </source>
</evidence>
<reference evidence="2 3" key="1">
    <citation type="submission" date="2020-05" db="EMBL/GenBank/DDBJ databases">
        <title>Complete genome sequence of of a novel Thermoleptolyngbya strain isolated from hot springs of Ganzi, Sichuan China.</title>
        <authorList>
            <person name="Tang J."/>
            <person name="Daroch M."/>
            <person name="Li L."/>
            <person name="Waleron K."/>
            <person name="Waleron M."/>
            <person name="Waleron M."/>
        </authorList>
    </citation>
    <scope>NUCLEOTIDE SEQUENCE [LARGE SCALE GENOMIC DNA]</scope>
    <source>
        <strain evidence="2 3">PKUAC-SCTA183</strain>
    </source>
</reference>
<dbReference type="CDD" id="cd02042">
    <property type="entry name" value="ParAB_family"/>
    <property type="match status" value="1"/>
</dbReference>
<accession>A0A6M8BGA9</accession>
<dbReference type="InterPro" id="IPR050678">
    <property type="entry name" value="DNA_Partitioning_ATPase"/>
</dbReference>
<gene>
    <name evidence="2" type="ORF">HPC62_05080</name>
</gene>
<dbReference type="InterPro" id="IPR027417">
    <property type="entry name" value="P-loop_NTPase"/>
</dbReference>
<dbReference type="RefSeq" id="WP_172354042.1">
    <property type="nucleotide sequence ID" value="NZ_CP053661.1"/>
</dbReference>
<dbReference type="InterPro" id="IPR025669">
    <property type="entry name" value="AAA_dom"/>
</dbReference>
<keyword evidence="3" id="KW-1185">Reference proteome</keyword>
<dbReference type="SUPFAM" id="SSF52540">
    <property type="entry name" value="P-loop containing nucleoside triphosphate hydrolases"/>
    <property type="match status" value="1"/>
</dbReference>
<dbReference type="KEGG" id="theu:HPC62_05080"/>
<organism evidence="2 3">
    <name type="scientific">Thermoleptolyngbya sichuanensis A183</name>
    <dbReference type="NCBI Taxonomy" id="2737172"/>
    <lineage>
        <taxon>Bacteria</taxon>
        <taxon>Bacillati</taxon>
        <taxon>Cyanobacteriota</taxon>
        <taxon>Cyanophyceae</taxon>
        <taxon>Oculatellales</taxon>
        <taxon>Oculatellaceae</taxon>
        <taxon>Thermoleptolyngbya</taxon>
        <taxon>Thermoleptolyngbya sichuanensis</taxon>
    </lineage>
</organism>
<dbReference type="AlphaFoldDB" id="A0A6M8BGA9"/>